<proteinExistence type="predicted"/>
<protein>
    <submittedName>
        <fullName evidence="1">Uncharacterized protein</fullName>
    </submittedName>
</protein>
<organism evidence="1">
    <name type="scientific">Aphanomyces invadans</name>
    <dbReference type="NCBI Taxonomy" id="157072"/>
    <lineage>
        <taxon>Eukaryota</taxon>
        <taxon>Sar</taxon>
        <taxon>Stramenopiles</taxon>
        <taxon>Oomycota</taxon>
        <taxon>Saprolegniomycetes</taxon>
        <taxon>Saprolegniales</taxon>
        <taxon>Verrucalvaceae</taxon>
        <taxon>Aphanomyces</taxon>
    </lineage>
</organism>
<accession>A0A024UCY0</accession>
<dbReference type="AlphaFoldDB" id="A0A024UCY0"/>
<dbReference type="EMBL" id="KI913958">
    <property type="protein sequence ID" value="ETW04065.1"/>
    <property type="molecule type" value="Genomic_DNA"/>
</dbReference>
<reference evidence="1" key="1">
    <citation type="submission" date="2013-12" db="EMBL/GenBank/DDBJ databases">
        <title>The Genome Sequence of Aphanomyces invadans NJM9701.</title>
        <authorList>
            <consortium name="The Broad Institute Genomics Platform"/>
            <person name="Russ C."/>
            <person name="Tyler B."/>
            <person name="van West P."/>
            <person name="Dieguez-Uribeondo J."/>
            <person name="Young S.K."/>
            <person name="Zeng Q."/>
            <person name="Gargeya S."/>
            <person name="Fitzgerald M."/>
            <person name="Abouelleil A."/>
            <person name="Alvarado L."/>
            <person name="Chapman S.B."/>
            <person name="Gainer-Dewar J."/>
            <person name="Goldberg J."/>
            <person name="Griggs A."/>
            <person name="Gujja S."/>
            <person name="Hansen M."/>
            <person name="Howarth C."/>
            <person name="Imamovic A."/>
            <person name="Ireland A."/>
            <person name="Larimer J."/>
            <person name="McCowan C."/>
            <person name="Murphy C."/>
            <person name="Pearson M."/>
            <person name="Poon T.W."/>
            <person name="Priest M."/>
            <person name="Roberts A."/>
            <person name="Saif S."/>
            <person name="Shea T."/>
            <person name="Sykes S."/>
            <person name="Wortman J."/>
            <person name="Nusbaum C."/>
            <person name="Birren B."/>
        </authorList>
    </citation>
    <scope>NUCLEOTIDE SEQUENCE [LARGE SCALE GENOMIC DNA]</scope>
    <source>
        <strain evidence="1">NJM9701</strain>
    </source>
</reference>
<evidence type="ECO:0000313" key="1">
    <source>
        <dbReference type="EMBL" id="ETW04065.1"/>
    </source>
</evidence>
<name>A0A024UCY0_9STRA</name>
<dbReference type="RefSeq" id="XP_008867021.1">
    <property type="nucleotide sequence ID" value="XM_008868799.1"/>
</dbReference>
<gene>
    <name evidence="1" type="ORF">H310_04445</name>
</gene>
<dbReference type="VEuPathDB" id="FungiDB:H310_04445"/>
<sequence length="350" mass="38644">MAAPRWKRSAWLHATDVLASTLRGYISLQKKHQDELRTFASKACGVLEEAAVGSESLRGVLTHVSELFAHAASAPEELCVNLPLDLDELQTELQRQVDQMECLVQETNAQESAFNAAKQAYASAWTAFNTSFTQSSELLARAIDCGIDPNLFLDVDDASAIQATQSSTTTTIPPVDSSPALGSKKIVRQVADAIRRAKSNKATCIVQYKLFRKVAGEYAQALDAMTATQQVRVRVAVRPLHLVQAIERESSTNLTSIVHKFIVCYLSLVKNLEYDLVQLHGSVEAEQNQMLAMPPRFVGHAAAIHEQMQAMPPPLGEPLELSYFLEQYFPTTQVRPLLVRHQPRTSLFAA</sequence>
<dbReference type="OrthoDB" id="66616at2759"/>
<dbReference type="GeneID" id="20081495"/>